<dbReference type="GO" id="GO:0046982">
    <property type="term" value="F:protein heterodimerization activity"/>
    <property type="evidence" value="ECO:0007669"/>
    <property type="project" value="InterPro"/>
</dbReference>
<comment type="caution">
    <text evidence="1">The sequence shown here is derived from an EMBL/GenBank/DDBJ whole genome shotgun (WGS) entry which is preliminary data.</text>
</comment>
<dbReference type="Gene3D" id="1.10.20.10">
    <property type="entry name" value="Histone, subunit A"/>
    <property type="match status" value="1"/>
</dbReference>
<dbReference type="Proteomes" id="UP000326759">
    <property type="component" value="Unassembled WGS sequence"/>
</dbReference>
<feature type="non-terminal residue" evidence="1">
    <location>
        <position position="1"/>
    </location>
</feature>
<dbReference type="InterPro" id="IPR009072">
    <property type="entry name" value="Histone-fold"/>
</dbReference>
<evidence type="ECO:0000313" key="2">
    <source>
        <dbReference type="Proteomes" id="UP000326759"/>
    </source>
</evidence>
<dbReference type="AlphaFoldDB" id="A0A5N5T720"/>
<evidence type="ECO:0000313" key="1">
    <source>
        <dbReference type="EMBL" id="KAB7502444.1"/>
    </source>
</evidence>
<dbReference type="EMBL" id="SEYY01007508">
    <property type="protein sequence ID" value="KAB7502444.1"/>
    <property type="molecule type" value="Genomic_DNA"/>
</dbReference>
<reference evidence="1 2" key="1">
    <citation type="journal article" date="2019" name="PLoS Biol.">
        <title>Sex chromosomes control vertical transmission of feminizing Wolbachia symbionts in an isopod.</title>
        <authorList>
            <person name="Becking T."/>
            <person name="Chebbi M.A."/>
            <person name="Giraud I."/>
            <person name="Moumen B."/>
            <person name="Laverre T."/>
            <person name="Caubet Y."/>
            <person name="Peccoud J."/>
            <person name="Gilbert C."/>
            <person name="Cordaux R."/>
        </authorList>
    </citation>
    <scope>NUCLEOTIDE SEQUENCE [LARGE SCALE GENOMIC DNA]</scope>
    <source>
        <strain evidence="1">ANa2</strain>
        <tissue evidence="1">Whole body excluding digestive tract and cuticle</tissue>
    </source>
</reference>
<sequence length="133" mass="15124">SFILTSSSLLNVERITPRHNSPITLFLQPVLTIAVIISQLSSSIPLFPNIYSFPTTIHLYVPLLVQPFQLHYTSSIPHQIYLQSPLLKSFLKVRSTKYMDHLKGGKVKAKSKTRSTKFPVGRIHRLLRKGKLC</sequence>
<name>A0A5N5T720_9CRUS</name>
<gene>
    <name evidence="1" type="primary">H2A_6</name>
    <name evidence="1" type="ORF">Anas_13855</name>
</gene>
<proteinExistence type="predicted"/>
<protein>
    <submittedName>
        <fullName evidence="1">Histone H2A</fullName>
    </submittedName>
</protein>
<feature type="non-terminal residue" evidence="1">
    <location>
        <position position="133"/>
    </location>
</feature>
<organism evidence="1 2">
    <name type="scientific">Armadillidium nasatum</name>
    <dbReference type="NCBI Taxonomy" id="96803"/>
    <lineage>
        <taxon>Eukaryota</taxon>
        <taxon>Metazoa</taxon>
        <taxon>Ecdysozoa</taxon>
        <taxon>Arthropoda</taxon>
        <taxon>Crustacea</taxon>
        <taxon>Multicrustacea</taxon>
        <taxon>Malacostraca</taxon>
        <taxon>Eumalacostraca</taxon>
        <taxon>Peracarida</taxon>
        <taxon>Isopoda</taxon>
        <taxon>Oniscidea</taxon>
        <taxon>Crinocheta</taxon>
        <taxon>Armadillidiidae</taxon>
        <taxon>Armadillidium</taxon>
    </lineage>
</organism>
<accession>A0A5N5T720</accession>
<keyword evidence="2" id="KW-1185">Reference proteome</keyword>